<proteinExistence type="predicted"/>
<dbReference type="Pfam" id="PF14216">
    <property type="entry name" value="DUF4326"/>
    <property type="match status" value="1"/>
</dbReference>
<dbReference type="InterPro" id="IPR025475">
    <property type="entry name" value="DUF4326"/>
</dbReference>
<keyword evidence="4" id="KW-1185">Reference proteome</keyword>
<dbReference type="Proteomes" id="UP000249254">
    <property type="component" value="Unassembled WGS sequence"/>
</dbReference>
<protein>
    <recommendedName>
        <fullName evidence="2">DUF4326 domain-containing protein</fullName>
    </recommendedName>
</protein>
<accession>A0A328AAC7</accession>
<dbReference type="EMBL" id="QFYQ01000002">
    <property type="protein sequence ID" value="RAK51632.1"/>
    <property type="molecule type" value="Genomic_DNA"/>
</dbReference>
<feature type="region of interest" description="Disordered" evidence="1">
    <location>
        <begin position="1"/>
        <end position="52"/>
    </location>
</feature>
<evidence type="ECO:0000313" key="4">
    <source>
        <dbReference type="Proteomes" id="UP000249254"/>
    </source>
</evidence>
<reference evidence="4" key="1">
    <citation type="submission" date="2018-05" db="EMBL/GenBank/DDBJ databases">
        <authorList>
            <person name="Li X."/>
        </authorList>
    </citation>
    <scope>NUCLEOTIDE SEQUENCE [LARGE SCALE GENOMIC DNA]</scope>
    <source>
        <strain evidence="4">LX32</strain>
    </source>
</reference>
<evidence type="ECO:0000313" key="3">
    <source>
        <dbReference type="EMBL" id="RAK51632.1"/>
    </source>
</evidence>
<dbReference type="RefSeq" id="WP_111530194.1">
    <property type="nucleotide sequence ID" value="NZ_QFYQ01000002.1"/>
</dbReference>
<comment type="caution">
    <text evidence="3">The sequence shown here is derived from an EMBL/GenBank/DDBJ whole genome shotgun (WGS) entry which is preliminary data.</text>
</comment>
<dbReference type="OrthoDB" id="3483205at2"/>
<gene>
    <name evidence="3" type="ORF">DJ017_17505</name>
</gene>
<evidence type="ECO:0000256" key="1">
    <source>
        <dbReference type="SAM" id="MobiDB-lite"/>
    </source>
</evidence>
<dbReference type="AlphaFoldDB" id="A0A328AAC7"/>
<name>A0A328AAC7_9CAUL</name>
<evidence type="ECO:0000259" key="2">
    <source>
        <dbReference type="Pfam" id="PF14216"/>
    </source>
</evidence>
<feature type="domain" description="DUF4326" evidence="2">
    <location>
        <begin position="28"/>
        <end position="117"/>
    </location>
</feature>
<sequence length="131" mass="14087">MGPHVKAEPGSVKPQRDGERPLRVQLSRAKGWRMPPNTVKVDRTTPWGNPFPIGADGPLGRCAPDAEGAVGFFRAMFGDAELREAAGYPADLSPLRGKSLACWCRPGEPCHADVLLELANPPQPLPEGEKP</sequence>
<organism evidence="3 4">
    <name type="scientific">Phenylobacterium soli</name>
    <dbReference type="NCBI Taxonomy" id="2170551"/>
    <lineage>
        <taxon>Bacteria</taxon>
        <taxon>Pseudomonadati</taxon>
        <taxon>Pseudomonadota</taxon>
        <taxon>Alphaproteobacteria</taxon>
        <taxon>Caulobacterales</taxon>
        <taxon>Caulobacteraceae</taxon>
        <taxon>Phenylobacterium</taxon>
    </lineage>
</organism>